<evidence type="ECO:0000256" key="1">
    <source>
        <dbReference type="ARBA" id="ARBA00004651"/>
    </source>
</evidence>
<evidence type="ECO:0000256" key="6">
    <source>
        <dbReference type="ARBA" id="ARBA00023136"/>
    </source>
</evidence>
<dbReference type="PANTHER" id="PTHR43386:SF1">
    <property type="entry name" value="D,D-DIPEPTIDE TRANSPORT SYSTEM PERMEASE PROTEIN DDPC-RELATED"/>
    <property type="match status" value="1"/>
</dbReference>
<gene>
    <name evidence="9" type="ORF">NSA23_13475</name>
</gene>
<keyword evidence="5 7" id="KW-1133">Transmembrane helix</keyword>
<evidence type="ECO:0000256" key="4">
    <source>
        <dbReference type="ARBA" id="ARBA00022692"/>
    </source>
</evidence>
<evidence type="ECO:0000313" key="10">
    <source>
        <dbReference type="Proteomes" id="UP001142078"/>
    </source>
</evidence>
<dbReference type="EMBL" id="JANJZL010000012">
    <property type="protein sequence ID" value="MCR2045114.1"/>
    <property type="molecule type" value="Genomic_DNA"/>
</dbReference>
<keyword evidence="3" id="KW-1003">Cell membrane</keyword>
<dbReference type="SUPFAM" id="SSF161098">
    <property type="entry name" value="MetI-like"/>
    <property type="match status" value="1"/>
</dbReference>
<dbReference type="GO" id="GO:0005886">
    <property type="term" value="C:plasma membrane"/>
    <property type="evidence" value="ECO:0007669"/>
    <property type="project" value="UniProtKB-SubCell"/>
</dbReference>
<dbReference type="RefSeq" id="WP_222704723.1">
    <property type="nucleotide sequence ID" value="NZ_CABKTM010000014.1"/>
</dbReference>
<dbReference type="Pfam" id="PF00528">
    <property type="entry name" value="BPD_transp_1"/>
    <property type="match status" value="1"/>
</dbReference>
<dbReference type="GO" id="GO:0055085">
    <property type="term" value="P:transmembrane transport"/>
    <property type="evidence" value="ECO:0007669"/>
    <property type="project" value="InterPro"/>
</dbReference>
<dbReference type="Pfam" id="PF12911">
    <property type="entry name" value="OppC_N"/>
    <property type="match status" value="1"/>
</dbReference>
<dbReference type="Proteomes" id="UP001142078">
    <property type="component" value="Unassembled WGS sequence"/>
</dbReference>
<feature type="transmembrane region" description="Helical" evidence="7">
    <location>
        <begin position="105"/>
        <end position="130"/>
    </location>
</feature>
<dbReference type="Gene3D" id="1.10.3720.10">
    <property type="entry name" value="MetI-like"/>
    <property type="match status" value="1"/>
</dbReference>
<keyword evidence="2 7" id="KW-0813">Transport</keyword>
<dbReference type="InterPro" id="IPR050366">
    <property type="entry name" value="BP-dependent_transpt_permease"/>
</dbReference>
<organism evidence="9 10">
    <name type="scientific">Anaerosalibacter massiliensis</name>
    <dbReference type="NCBI Taxonomy" id="1347392"/>
    <lineage>
        <taxon>Bacteria</taxon>
        <taxon>Bacillati</taxon>
        <taxon>Bacillota</taxon>
        <taxon>Tissierellia</taxon>
        <taxon>Tissierellales</taxon>
        <taxon>Sporanaerobacteraceae</taxon>
        <taxon>Anaerosalibacter</taxon>
    </lineage>
</organism>
<comment type="caution">
    <text evidence="9">The sequence shown here is derived from an EMBL/GenBank/DDBJ whole genome shotgun (WGS) entry which is preliminary data.</text>
</comment>
<feature type="transmembrane region" description="Helical" evidence="7">
    <location>
        <begin position="266"/>
        <end position="291"/>
    </location>
</feature>
<accession>A0A9X2MJY4</accession>
<evidence type="ECO:0000256" key="3">
    <source>
        <dbReference type="ARBA" id="ARBA00022475"/>
    </source>
</evidence>
<dbReference type="InterPro" id="IPR035906">
    <property type="entry name" value="MetI-like_sf"/>
</dbReference>
<evidence type="ECO:0000256" key="7">
    <source>
        <dbReference type="RuleBase" id="RU363032"/>
    </source>
</evidence>
<feature type="transmembrane region" description="Helical" evidence="7">
    <location>
        <begin position="224"/>
        <end position="245"/>
    </location>
</feature>
<sequence>MRMEDMKRHDEIDEETLLNLEIMKKEEKANSFIKKLLRNKTAVVGMIIITITIISAIFSPFLSTHDPNKVNTEEACLKPGENGHIFGTDEYGRDLYSRIVYGSRISIIVGVCATTLGAILGIILGIISGYKGGITDTIIMRFVDGMFAFPFILLAIVMMTVFGSGLQNVVLAIGIANIPSYARIVRGQVLIVKKQEYCQALIALGASNKKIIIDHIFPNILSPIIVYGTLNIAGAIISEAALSFLGLGIQPPTPSWGNILKSGKDYLITAPHIATFSGLAILVTVLGFNLFGDGVRDALDPKLKQ</sequence>
<feature type="transmembrane region" description="Helical" evidence="7">
    <location>
        <begin position="142"/>
        <end position="162"/>
    </location>
</feature>
<dbReference type="AlphaFoldDB" id="A0A9X2MJY4"/>
<protein>
    <submittedName>
        <fullName evidence="9">ABC transporter permease</fullName>
    </submittedName>
</protein>
<dbReference type="InterPro" id="IPR025966">
    <property type="entry name" value="OppC_N"/>
</dbReference>
<dbReference type="CDD" id="cd06261">
    <property type="entry name" value="TM_PBP2"/>
    <property type="match status" value="1"/>
</dbReference>
<feature type="transmembrane region" description="Helical" evidence="7">
    <location>
        <begin position="42"/>
        <end position="62"/>
    </location>
</feature>
<evidence type="ECO:0000259" key="8">
    <source>
        <dbReference type="PROSITE" id="PS50928"/>
    </source>
</evidence>
<proteinExistence type="inferred from homology"/>
<comment type="similarity">
    <text evidence="7">Belongs to the binding-protein-dependent transport system permease family.</text>
</comment>
<evidence type="ECO:0000256" key="5">
    <source>
        <dbReference type="ARBA" id="ARBA00022989"/>
    </source>
</evidence>
<dbReference type="PANTHER" id="PTHR43386">
    <property type="entry name" value="OLIGOPEPTIDE TRANSPORT SYSTEM PERMEASE PROTEIN APPC"/>
    <property type="match status" value="1"/>
</dbReference>
<dbReference type="PROSITE" id="PS50928">
    <property type="entry name" value="ABC_TM1"/>
    <property type="match status" value="1"/>
</dbReference>
<evidence type="ECO:0000256" key="2">
    <source>
        <dbReference type="ARBA" id="ARBA00022448"/>
    </source>
</evidence>
<comment type="subcellular location">
    <subcellularLocation>
        <location evidence="1 7">Cell membrane</location>
        <topology evidence="1 7">Multi-pass membrane protein</topology>
    </subcellularLocation>
</comment>
<dbReference type="InterPro" id="IPR000515">
    <property type="entry name" value="MetI-like"/>
</dbReference>
<evidence type="ECO:0000313" key="9">
    <source>
        <dbReference type="EMBL" id="MCR2045114.1"/>
    </source>
</evidence>
<keyword evidence="10" id="KW-1185">Reference proteome</keyword>
<name>A0A9X2MJY4_9FIRM</name>
<keyword evidence="4 7" id="KW-0812">Transmembrane</keyword>
<keyword evidence="6 7" id="KW-0472">Membrane</keyword>
<feature type="domain" description="ABC transmembrane type-1" evidence="8">
    <location>
        <begin position="103"/>
        <end position="292"/>
    </location>
</feature>
<reference evidence="9" key="1">
    <citation type="submission" date="2022-07" db="EMBL/GenBank/DDBJ databases">
        <title>Enhanced cultured diversity of the mouse gut microbiota enables custom-made synthetic communities.</title>
        <authorList>
            <person name="Afrizal A."/>
        </authorList>
    </citation>
    <scope>NUCLEOTIDE SEQUENCE</scope>
    <source>
        <strain evidence="9">DSM 29482</strain>
    </source>
</reference>